<keyword evidence="7" id="KW-0411">Iron-sulfur</keyword>
<protein>
    <submittedName>
        <fullName evidence="9">Hydroxymethylpyrimidine phosphate synthase thic</fullName>
    </submittedName>
</protein>
<name>A0A0W8GA12_9ZZZZ</name>
<dbReference type="SFLD" id="SFLDS00113">
    <property type="entry name" value="Radical_SAM_Phosphomethylpyrim"/>
    <property type="match status" value="1"/>
</dbReference>
<evidence type="ECO:0000256" key="8">
    <source>
        <dbReference type="ARBA" id="ARBA00023239"/>
    </source>
</evidence>
<comment type="caution">
    <text evidence="9">The sequence shown here is derived from an EMBL/GenBank/DDBJ whole genome shotgun (WGS) entry which is preliminary data.</text>
</comment>
<reference evidence="9" key="1">
    <citation type="journal article" date="2015" name="Proc. Natl. Acad. Sci. U.S.A.">
        <title>Networks of energetic and metabolic interactions define dynamics in microbial communities.</title>
        <authorList>
            <person name="Embree M."/>
            <person name="Liu J.K."/>
            <person name="Al-Bassam M.M."/>
            <person name="Zengler K."/>
        </authorList>
    </citation>
    <scope>NUCLEOTIDE SEQUENCE</scope>
</reference>
<dbReference type="Gene3D" id="3.20.20.540">
    <property type="entry name" value="Radical SAM ThiC family, central domain"/>
    <property type="match status" value="1"/>
</dbReference>
<dbReference type="GO" id="GO:0009228">
    <property type="term" value="P:thiamine biosynthetic process"/>
    <property type="evidence" value="ECO:0007669"/>
    <property type="project" value="InterPro"/>
</dbReference>
<keyword evidence="4" id="KW-0479">Metal-binding</keyword>
<dbReference type="InterPro" id="IPR038521">
    <property type="entry name" value="ThiC/Bza_core_dom"/>
</dbReference>
<evidence type="ECO:0000256" key="1">
    <source>
        <dbReference type="ARBA" id="ARBA00001966"/>
    </source>
</evidence>
<dbReference type="NCBIfam" id="NF009895">
    <property type="entry name" value="PRK13352.1"/>
    <property type="match status" value="1"/>
</dbReference>
<evidence type="ECO:0000256" key="3">
    <source>
        <dbReference type="ARBA" id="ARBA00022691"/>
    </source>
</evidence>
<evidence type="ECO:0000313" key="9">
    <source>
        <dbReference type="EMBL" id="KUG29906.1"/>
    </source>
</evidence>
<accession>A0A0W8GA12</accession>
<dbReference type="EMBL" id="LNQE01000023">
    <property type="protein sequence ID" value="KUG29906.1"/>
    <property type="molecule type" value="Genomic_DNA"/>
</dbReference>
<dbReference type="PANTHER" id="PTHR30557">
    <property type="entry name" value="THIAMINE BIOSYNTHESIS PROTEIN THIC"/>
    <property type="match status" value="1"/>
</dbReference>
<evidence type="ECO:0000256" key="4">
    <source>
        <dbReference type="ARBA" id="ARBA00022723"/>
    </source>
</evidence>
<dbReference type="AlphaFoldDB" id="A0A0W8GA12"/>
<dbReference type="NCBIfam" id="TIGR00190">
    <property type="entry name" value="thiC"/>
    <property type="match status" value="1"/>
</dbReference>
<keyword evidence="8" id="KW-0456">Lyase</keyword>
<evidence type="ECO:0000256" key="2">
    <source>
        <dbReference type="ARBA" id="ARBA00022485"/>
    </source>
</evidence>
<dbReference type="InterPro" id="IPR002817">
    <property type="entry name" value="ThiC/BzaA/B"/>
</dbReference>
<organism evidence="9">
    <name type="scientific">hydrocarbon metagenome</name>
    <dbReference type="NCBI Taxonomy" id="938273"/>
    <lineage>
        <taxon>unclassified sequences</taxon>
        <taxon>metagenomes</taxon>
        <taxon>ecological metagenomes</taxon>
    </lineage>
</organism>
<dbReference type="GO" id="GO:0046872">
    <property type="term" value="F:metal ion binding"/>
    <property type="evidence" value="ECO:0007669"/>
    <property type="project" value="UniProtKB-KW"/>
</dbReference>
<evidence type="ECO:0000256" key="6">
    <source>
        <dbReference type="ARBA" id="ARBA00023004"/>
    </source>
</evidence>
<dbReference type="GO" id="GO:0016829">
    <property type="term" value="F:lyase activity"/>
    <property type="evidence" value="ECO:0007669"/>
    <property type="project" value="UniProtKB-KW"/>
</dbReference>
<dbReference type="SFLD" id="SFLDF00407">
    <property type="entry name" value="phosphomethylpyrimidine_syntha"/>
    <property type="match status" value="1"/>
</dbReference>
<keyword evidence="3" id="KW-0949">S-adenosyl-L-methionine</keyword>
<dbReference type="Pfam" id="PF01964">
    <property type="entry name" value="ThiC_Rad_SAM"/>
    <property type="match status" value="1"/>
</dbReference>
<keyword evidence="2" id="KW-0004">4Fe-4S</keyword>
<comment type="cofactor">
    <cofactor evidence="1">
        <name>[4Fe-4S] cluster</name>
        <dbReference type="ChEBI" id="CHEBI:49883"/>
    </cofactor>
</comment>
<keyword evidence="6" id="KW-0408">Iron</keyword>
<dbReference type="SFLD" id="SFLDG01114">
    <property type="entry name" value="phosphomethylpyrimidine_syntha"/>
    <property type="match status" value="1"/>
</dbReference>
<dbReference type="PANTHER" id="PTHR30557:SF1">
    <property type="entry name" value="PHOSPHOMETHYLPYRIMIDINE SYNTHASE, CHLOROPLASTIC"/>
    <property type="match status" value="1"/>
</dbReference>
<evidence type="ECO:0000256" key="5">
    <source>
        <dbReference type="ARBA" id="ARBA00022833"/>
    </source>
</evidence>
<dbReference type="GO" id="GO:0051539">
    <property type="term" value="F:4 iron, 4 sulfur cluster binding"/>
    <property type="evidence" value="ECO:0007669"/>
    <property type="project" value="UniProtKB-KW"/>
</dbReference>
<proteinExistence type="predicted"/>
<gene>
    <name evidence="9" type="ORF">ASZ90_000187</name>
</gene>
<evidence type="ECO:0000256" key="7">
    <source>
        <dbReference type="ARBA" id="ARBA00023014"/>
    </source>
</evidence>
<sequence length="437" mass="46667">MGILAKNSILSRLLATHAATLAETERLDAAVLTGGIDAGRMVLLANPAHKSVVPLVVGQPATIKVNANIGTSVLINDVKMEMQKLRLAQKAGAHTVMDLSTAGDLHAIRKEIIAISEMPVGTVPLYGLAQKYVARGQDPSDFSVEEFLEEIARQAEEGVDFMTLHCGVTARGAAMAQEGRRVLGIVSRGGSILARWMKRRNAENPLLERFDDVLDICLRHNVTISLGDGLRPGAGADAGDGAQWEEVVTLGELTLRAWERGVQVMIEGPGHVPLHLVQSQIEGIKRLTHHAPLYVLGPLTTDCAPGYDHIAGAIGGALAATYGADFLCYLTPAEHLTLPGPEDVWAGVKASLVAAQSAESALGRPHAVARDRAISEARAKLDWEAMAQAAIDPQMLHKRREHHRDERECAMCGPFCAIRMVTGIDDAPVPARGGKNG</sequence>
<keyword evidence="5" id="KW-0862">Zinc</keyword>